<evidence type="ECO:0000256" key="1">
    <source>
        <dbReference type="ARBA" id="ARBA00023015"/>
    </source>
</evidence>
<evidence type="ECO:0000256" key="3">
    <source>
        <dbReference type="ARBA" id="ARBA00023163"/>
    </source>
</evidence>
<feature type="domain" description="Response regulatory" evidence="7">
    <location>
        <begin position="6"/>
        <end position="123"/>
    </location>
</feature>
<dbReference type="PANTHER" id="PTHR43280">
    <property type="entry name" value="ARAC-FAMILY TRANSCRIPTIONAL REGULATOR"/>
    <property type="match status" value="1"/>
</dbReference>
<dbReference type="InterPro" id="IPR011006">
    <property type="entry name" value="CheY-like_superfamily"/>
</dbReference>
<dbReference type="EMBL" id="VNHS01000017">
    <property type="protein sequence ID" value="TYP68930.1"/>
    <property type="molecule type" value="Genomic_DNA"/>
</dbReference>
<dbReference type="SMART" id="SM00342">
    <property type="entry name" value="HTH_ARAC"/>
    <property type="match status" value="1"/>
</dbReference>
<accession>A0A5S5BS02</accession>
<dbReference type="InterPro" id="IPR020449">
    <property type="entry name" value="Tscrpt_reg_AraC-type_HTH"/>
</dbReference>
<dbReference type="AlphaFoldDB" id="A0A5S5BS02"/>
<name>A0A5S5BS02_9BACL</name>
<dbReference type="Pfam" id="PF00072">
    <property type="entry name" value="Response_reg"/>
    <property type="match status" value="1"/>
</dbReference>
<reference evidence="8 9" key="1">
    <citation type="submission" date="2019-07" db="EMBL/GenBank/DDBJ databases">
        <title>Genomic Encyclopedia of Type Strains, Phase III (KMG-III): the genomes of soil and plant-associated and newly described type strains.</title>
        <authorList>
            <person name="Whitman W."/>
        </authorList>
    </citation>
    <scope>NUCLEOTIDE SEQUENCE [LARGE SCALE GENOMIC DNA]</scope>
    <source>
        <strain evidence="8 9">BL24</strain>
    </source>
</reference>
<evidence type="ECO:0000256" key="5">
    <source>
        <dbReference type="SAM" id="MobiDB-lite"/>
    </source>
</evidence>
<feature type="region of interest" description="Disordered" evidence="5">
    <location>
        <begin position="527"/>
        <end position="546"/>
    </location>
</feature>
<dbReference type="PROSITE" id="PS01124">
    <property type="entry name" value="HTH_ARAC_FAMILY_2"/>
    <property type="match status" value="1"/>
</dbReference>
<dbReference type="OrthoDB" id="9788446at2"/>
<dbReference type="PRINTS" id="PR00032">
    <property type="entry name" value="HTHARAC"/>
</dbReference>
<organism evidence="8 9">
    <name type="scientific">Paenibacillus methanolicus</name>
    <dbReference type="NCBI Taxonomy" id="582686"/>
    <lineage>
        <taxon>Bacteria</taxon>
        <taxon>Bacillati</taxon>
        <taxon>Bacillota</taxon>
        <taxon>Bacilli</taxon>
        <taxon>Bacillales</taxon>
        <taxon>Paenibacillaceae</taxon>
        <taxon>Paenibacillus</taxon>
    </lineage>
</organism>
<dbReference type="GO" id="GO:0000160">
    <property type="term" value="P:phosphorelay signal transduction system"/>
    <property type="evidence" value="ECO:0007669"/>
    <property type="project" value="InterPro"/>
</dbReference>
<dbReference type="CDD" id="cd17536">
    <property type="entry name" value="REC_YesN-like"/>
    <property type="match status" value="1"/>
</dbReference>
<dbReference type="InterPro" id="IPR009057">
    <property type="entry name" value="Homeodomain-like_sf"/>
</dbReference>
<feature type="domain" description="HTH araC/xylS-type" evidence="6">
    <location>
        <begin position="434"/>
        <end position="532"/>
    </location>
</feature>
<gene>
    <name evidence="8" type="ORF">BCM02_11748</name>
</gene>
<keyword evidence="9" id="KW-1185">Reference proteome</keyword>
<keyword evidence="2" id="KW-0238">DNA-binding</keyword>
<dbReference type="Gene3D" id="1.10.10.60">
    <property type="entry name" value="Homeodomain-like"/>
    <property type="match status" value="2"/>
</dbReference>
<evidence type="ECO:0000313" key="9">
    <source>
        <dbReference type="Proteomes" id="UP000323257"/>
    </source>
</evidence>
<dbReference type="InterPro" id="IPR018060">
    <property type="entry name" value="HTH_AraC"/>
</dbReference>
<dbReference type="InterPro" id="IPR001789">
    <property type="entry name" value="Sig_transdc_resp-reg_receiver"/>
</dbReference>
<evidence type="ECO:0000313" key="8">
    <source>
        <dbReference type="EMBL" id="TYP68930.1"/>
    </source>
</evidence>
<dbReference type="PANTHER" id="PTHR43280:SF2">
    <property type="entry name" value="HTH-TYPE TRANSCRIPTIONAL REGULATOR EXSA"/>
    <property type="match status" value="1"/>
</dbReference>
<comment type="caution">
    <text evidence="8">The sequence shown here is derived from an EMBL/GenBank/DDBJ whole genome shotgun (WGS) entry which is preliminary data.</text>
</comment>
<dbReference type="SUPFAM" id="SSF52172">
    <property type="entry name" value="CheY-like"/>
    <property type="match status" value="1"/>
</dbReference>
<dbReference type="SUPFAM" id="SSF46689">
    <property type="entry name" value="Homeodomain-like"/>
    <property type="match status" value="2"/>
</dbReference>
<dbReference type="Gene3D" id="3.40.50.2300">
    <property type="match status" value="1"/>
</dbReference>
<evidence type="ECO:0000256" key="2">
    <source>
        <dbReference type="ARBA" id="ARBA00023125"/>
    </source>
</evidence>
<evidence type="ECO:0000259" key="6">
    <source>
        <dbReference type="PROSITE" id="PS01124"/>
    </source>
</evidence>
<proteinExistence type="predicted"/>
<dbReference type="RefSeq" id="WP_148933262.1">
    <property type="nucleotide sequence ID" value="NZ_VNHS01000017.1"/>
</dbReference>
<dbReference type="GO" id="GO:0003700">
    <property type="term" value="F:DNA-binding transcription factor activity"/>
    <property type="evidence" value="ECO:0007669"/>
    <property type="project" value="InterPro"/>
</dbReference>
<evidence type="ECO:0000256" key="4">
    <source>
        <dbReference type="PROSITE-ProRule" id="PRU00169"/>
    </source>
</evidence>
<sequence length="546" mass="61776">MTQNNRVLLVDDELHITRNLEKVIPWEMLGLEVAGTAKNGVEALDLLEQNKADLILCDIRMPVMDGLELVRRIREQGLDLDVIMLTGYQDFTYTRAAIQFGVKDYVLKPIPYDELTGVIARVMNEQRARRRKAKDEERKIGQMIDMANEKILYDVLMDYTVITSDSLLMAGVEGQIDNPAYTVIVLDLNVGSEDAQDWREWTAKERKMWNYSIISVLRRTLQKTALPHAVIQTRDGEWCVLIQNAGEKLGQEQMAEWTRHLLGAVRQEAAHKLNAGIFARQAALTDLAVAYKTVQRGMQLAVGGDGLAFFGGEKSAAVEPERVMWDTAERLVGGLKRGDPDKVNDELSRLADQMQHAGDIPTERLGAMLHFVALHLMRELKEAGLLPRDQEEVFWRKLDGRFCVKDLMAAIRQASSVGVARSTDKRKHSHRQMGDAKAFIDRNLFRDLSVEEAASFVGLSTSHFSLLFKQTYGETFIEYVTRERMERAKSLLAETALSVSQIAKEVGYAERRYFTKVFMKYTGQNPSEFRTSRQGGQAAENEPGDL</sequence>
<protein>
    <submittedName>
        <fullName evidence="8">Two-component system response regulator YesN</fullName>
    </submittedName>
</protein>
<dbReference type="PROSITE" id="PS50110">
    <property type="entry name" value="RESPONSE_REGULATORY"/>
    <property type="match status" value="1"/>
</dbReference>
<keyword evidence="1" id="KW-0805">Transcription regulation</keyword>
<feature type="modified residue" description="4-aspartylphosphate" evidence="4">
    <location>
        <position position="58"/>
    </location>
</feature>
<dbReference type="Proteomes" id="UP000323257">
    <property type="component" value="Unassembled WGS sequence"/>
</dbReference>
<keyword evidence="3" id="KW-0804">Transcription</keyword>
<dbReference type="Pfam" id="PF12833">
    <property type="entry name" value="HTH_18"/>
    <property type="match status" value="1"/>
</dbReference>
<evidence type="ECO:0000259" key="7">
    <source>
        <dbReference type="PROSITE" id="PS50110"/>
    </source>
</evidence>
<keyword evidence="4" id="KW-0597">Phosphoprotein</keyword>
<dbReference type="GO" id="GO:0043565">
    <property type="term" value="F:sequence-specific DNA binding"/>
    <property type="evidence" value="ECO:0007669"/>
    <property type="project" value="InterPro"/>
</dbReference>
<dbReference type="SMART" id="SM00448">
    <property type="entry name" value="REC"/>
    <property type="match status" value="1"/>
</dbReference>